<dbReference type="EMBL" id="JAHRIP010009859">
    <property type="protein sequence ID" value="MEQ2283170.1"/>
    <property type="molecule type" value="Genomic_DNA"/>
</dbReference>
<name>A0ABV0XNY8_9TELE</name>
<dbReference type="Proteomes" id="UP001469553">
    <property type="component" value="Unassembled WGS sequence"/>
</dbReference>
<keyword evidence="2" id="KW-1185">Reference proteome</keyword>
<organism evidence="1 2">
    <name type="scientific">Ameca splendens</name>
    <dbReference type="NCBI Taxonomy" id="208324"/>
    <lineage>
        <taxon>Eukaryota</taxon>
        <taxon>Metazoa</taxon>
        <taxon>Chordata</taxon>
        <taxon>Craniata</taxon>
        <taxon>Vertebrata</taxon>
        <taxon>Euteleostomi</taxon>
        <taxon>Actinopterygii</taxon>
        <taxon>Neopterygii</taxon>
        <taxon>Teleostei</taxon>
        <taxon>Neoteleostei</taxon>
        <taxon>Acanthomorphata</taxon>
        <taxon>Ovalentaria</taxon>
        <taxon>Atherinomorphae</taxon>
        <taxon>Cyprinodontiformes</taxon>
        <taxon>Goodeidae</taxon>
        <taxon>Ameca</taxon>
    </lineage>
</organism>
<comment type="caution">
    <text evidence="1">The sequence shown here is derived from an EMBL/GenBank/DDBJ whole genome shotgun (WGS) entry which is preliminary data.</text>
</comment>
<accession>A0ABV0XNY8</accession>
<evidence type="ECO:0000313" key="1">
    <source>
        <dbReference type="EMBL" id="MEQ2283170.1"/>
    </source>
</evidence>
<proteinExistence type="predicted"/>
<gene>
    <name evidence="1" type="ORF">AMECASPLE_008525</name>
</gene>
<sequence>MKKASCHEEEGGNKSKFHFWPKCRSIVKYSSGSIMQKECFSSAGIVKLVRTNWRMDQSLKKNQLDAARDLRWGRGQPSSRTTTLNIQDYNGMVNSSPEESLSFMFYMFSRFNAVESNEWFIMRPLQNLMAY</sequence>
<evidence type="ECO:0000313" key="2">
    <source>
        <dbReference type="Proteomes" id="UP001469553"/>
    </source>
</evidence>
<reference evidence="1 2" key="1">
    <citation type="submission" date="2021-06" db="EMBL/GenBank/DDBJ databases">
        <authorList>
            <person name="Palmer J.M."/>
        </authorList>
    </citation>
    <scope>NUCLEOTIDE SEQUENCE [LARGE SCALE GENOMIC DNA]</scope>
    <source>
        <strain evidence="1 2">AS_MEX2019</strain>
        <tissue evidence="1">Muscle</tissue>
    </source>
</reference>
<protein>
    <submittedName>
        <fullName evidence="1">Uncharacterized protein</fullName>
    </submittedName>
</protein>